<dbReference type="AlphaFoldDB" id="A0A645CCC7"/>
<dbReference type="PRINTS" id="PR00038">
    <property type="entry name" value="HTHLUXR"/>
</dbReference>
<reference evidence="5" key="1">
    <citation type="submission" date="2019-08" db="EMBL/GenBank/DDBJ databases">
        <authorList>
            <person name="Kucharzyk K."/>
            <person name="Murdoch R.W."/>
            <person name="Higgins S."/>
            <person name="Loffler F."/>
        </authorList>
    </citation>
    <scope>NUCLEOTIDE SEQUENCE</scope>
</reference>
<evidence type="ECO:0000256" key="2">
    <source>
        <dbReference type="ARBA" id="ARBA00023125"/>
    </source>
</evidence>
<comment type="caution">
    <text evidence="5">The sequence shown here is derived from an EMBL/GenBank/DDBJ whole genome shotgun (WGS) entry which is preliminary data.</text>
</comment>
<feature type="domain" description="Response regulatory" evidence="4">
    <location>
        <begin position="8"/>
        <end position="129"/>
    </location>
</feature>
<proteinExistence type="predicted"/>
<dbReference type="InterPro" id="IPR011006">
    <property type="entry name" value="CheY-like_superfamily"/>
</dbReference>
<dbReference type="GO" id="GO:0003677">
    <property type="term" value="F:DNA binding"/>
    <property type="evidence" value="ECO:0007669"/>
    <property type="project" value="UniProtKB-KW"/>
</dbReference>
<dbReference type="InterPro" id="IPR016032">
    <property type="entry name" value="Sig_transdc_resp-reg_C-effctor"/>
</dbReference>
<dbReference type="Pfam" id="PF00196">
    <property type="entry name" value="GerE"/>
    <property type="match status" value="1"/>
</dbReference>
<protein>
    <submittedName>
        <fullName evidence="5">Transcriptional regulatory protein RcsB</fullName>
    </submittedName>
</protein>
<dbReference type="SUPFAM" id="SSF46894">
    <property type="entry name" value="C-terminal effector domain of the bipartite response regulators"/>
    <property type="match status" value="1"/>
</dbReference>
<gene>
    <name evidence="5" type="primary">rcsB_3</name>
    <name evidence="5" type="ORF">SDC9_121561</name>
</gene>
<name>A0A645CCC7_9ZZZZ</name>
<dbReference type="SMART" id="SM00421">
    <property type="entry name" value="HTH_LUXR"/>
    <property type="match status" value="1"/>
</dbReference>
<organism evidence="5">
    <name type="scientific">bioreactor metagenome</name>
    <dbReference type="NCBI Taxonomy" id="1076179"/>
    <lineage>
        <taxon>unclassified sequences</taxon>
        <taxon>metagenomes</taxon>
        <taxon>ecological metagenomes</taxon>
    </lineage>
</organism>
<accession>A0A645CCC7</accession>
<dbReference type="Gene3D" id="1.10.10.10">
    <property type="entry name" value="Winged helix-like DNA-binding domain superfamily/Winged helix DNA-binding domain"/>
    <property type="match status" value="1"/>
</dbReference>
<dbReference type="InterPro" id="IPR058245">
    <property type="entry name" value="NreC/VraR/RcsB-like_REC"/>
</dbReference>
<feature type="domain" description="HTH luxR-type" evidence="3">
    <location>
        <begin position="147"/>
        <end position="212"/>
    </location>
</feature>
<keyword evidence="2" id="KW-0238">DNA-binding</keyword>
<keyword evidence="1" id="KW-0597">Phosphoprotein</keyword>
<dbReference type="InterPro" id="IPR039420">
    <property type="entry name" value="WalR-like"/>
</dbReference>
<dbReference type="PANTHER" id="PTHR43214">
    <property type="entry name" value="TWO-COMPONENT RESPONSE REGULATOR"/>
    <property type="match status" value="1"/>
</dbReference>
<dbReference type="GO" id="GO:0006355">
    <property type="term" value="P:regulation of DNA-templated transcription"/>
    <property type="evidence" value="ECO:0007669"/>
    <property type="project" value="InterPro"/>
</dbReference>
<dbReference type="GO" id="GO:0000160">
    <property type="term" value="P:phosphorelay signal transduction system"/>
    <property type="evidence" value="ECO:0007669"/>
    <property type="project" value="InterPro"/>
</dbReference>
<dbReference type="CDD" id="cd06170">
    <property type="entry name" value="LuxR_C_like"/>
    <property type="match status" value="1"/>
</dbReference>
<evidence type="ECO:0000256" key="1">
    <source>
        <dbReference type="ARBA" id="ARBA00022553"/>
    </source>
</evidence>
<dbReference type="PROSITE" id="PS50110">
    <property type="entry name" value="RESPONSE_REGULATORY"/>
    <property type="match status" value="1"/>
</dbReference>
<dbReference type="PROSITE" id="PS50043">
    <property type="entry name" value="HTH_LUXR_2"/>
    <property type="match status" value="1"/>
</dbReference>
<dbReference type="InterPro" id="IPR036388">
    <property type="entry name" value="WH-like_DNA-bd_sf"/>
</dbReference>
<dbReference type="InterPro" id="IPR000792">
    <property type="entry name" value="Tscrpt_reg_LuxR_C"/>
</dbReference>
<sequence>MDSMQKIRVVLADDHPAVLFALNNMIQQDPGFNVVATLKSSSELIRYLRDDNPVDIVVTDFSMPDDSLYGDGLRYVKYLLRNFADKRFVIFSESVNASLIFSLYDYGVSAVVLKNQELSEMLLALNRIVDGNVYYPPGVNREDLRMFTKNLHSISPRELEVLRHFSRGLPLKTIAADLNRSIKTVSTQKRSVMRKLDIATDQLLMEFCLTAKLF</sequence>
<evidence type="ECO:0000259" key="3">
    <source>
        <dbReference type="PROSITE" id="PS50043"/>
    </source>
</evidence>
<dbReference type="Pfam" id="PF00072">
    <property type="entry name" value="Response_reg"/>
    <property type="match status" value="1"/>
</dbReference>
<evidence type="ECO:0000259" key="4">
    <source>
        <dbReference type="PROSITE" id="PS50110"/>
    </source>
</evidence>
<dbReference type="CDD" id="cd17535">
    <property type="entry name" value="REC_NarL-like"/>
    <property type="match status" value="1"/>
</dbReference>
<dbReference type="SMART" id="SM00448">
    <property type="entry name" value="REC"/>
    <property type="match status" value="1"/>
</dbReference>
<dbReference type="Gene3D" id="3.40.50.2300">
    <property type="match status" value="1"/>
</dbReference>
<dbReference type="EMBL" id="VSSQ01026055">
    <property type="protein sequence ID" value="MPM74573.1"/>
    <property type="molecule type" value="Genomic_DNA"/>
</dbReference>
<dbReference type="PANTHER" id="PTHR43214:SF17">
    <property type="entry name" value="TRANSCRIPTIONAL REGULATORY PROTEIN RCSB"/>
    <property type="match status" value="1"/>
</dbReference>
<evidence type="ECO:0000313" key="5">
    <source>
        <dbReference type="EMBL" id="MPM74573.1"/>
    </source>
</evidence>
<dbReference type="SUPFAM" id="SSF52172">
    <property type="entry name" value="CheY-like"/>
    <property type="match status" value="1"/>
</dbReference>
<dbReference type="InterPro" id="IPR001789">
    <property type="entry name" value="Sig_transdc_resp-reg_receiver"/>
</dbReference>